<dbReference type="RefSeq" id="WP_184154287.1">
    <property type="nucleotide sequence ID" value="NZ_JACHKA010000001.1"/>
</dbReference>
<evidence type="ECO:0000313" key="2">
    <source>
        <dbReference type="Proteomes" id="UP001138540"/>
    </source>
</evidence>
<reference evidence="1 2" key="1">
    <citation type="submission" date="2020-08" db="EMBL/GenBank/DDBJ databases">
        <title>Exploring microbial biodiversity for novel pathways involved in the catabolism of aromatic compounds derived from lignin.</title>
        <authorList>
            <person name="Elkins J."/>
        </authorList>
    </citation>
    <scope>NUCLEOTIDE SEQUENCE [LARGE SCALE GENOMIC DNA]</scope>
    <source>
        <strain evidence="1 2">B1D3A</strain>
    </source>
</reference>
<dbReference type="Proteomes" id="UP001138540">
    <property type="component" value="Unassembled WGS sequence"/>
</dbReference>
<evidence type="ECO:0008006" key="3">
    <source>
        <dbReference type="Google" id="ProtNLM"/>
    </source>
</evidence>
<evidence type="ECO:0000313" key="1">
    <source>
        <dbReference type="EMBL" id="MBB5986604.1"/>
    </source>
</evidence>
<protein>
    <recommendedName>
        <fullName evidence="3">GIY-YIG domain-containing protein</fullName>
    </recommendedName>
</protein>
<name>A0ABR6NK98_9SPHN</name>
<organism evidence="1 2">
    <name type="scientific">Sphingobium lignivorans</name>
    <dbReference type="NCBI Taxonomy" id="2735886"/>
    <lineage>
        <taxon>Bacteria</taxon>
        <taxon>Pseudomonadati</taxon>
        <taxon>Pseudomonadota</taxon>
        <taxon>Alphaproteobacteria</taxon>
        <taxon>Sphingomonadales</taxon>
        <taxon>Sphingomonadaceae</taxon>
        <taxon>Sphingobium</taxon>
    </lineage>
</organism>
<proteinExistence type="predicted"/>
<dbReference type="EMBL" id="JACHKA010000001">
    <property type="protein sequence ID" value="MBB5986604.1"/>
    <property type="molecule type" value="Genomic_DNA"/>
</dbReference>
<accession>A0ABR6NK98</accession>
<gene>
    <name evidence="1" type="ORF">HNP60_002578</name>
</gene>
<comment type="caution">
    <text evidence="1">The sequence shown here is derived from an EMBL/GenBank/DDBJ whole genome shotgun (WGS) entry which is preliminary data.</text>
</comment>
<sequence length="146" mass="17037">MGEAFDRIAKQEMRVPLKLTDLCRQNIGWYSDRSLEPSGVSGWGLGKRSGLYFLWHKDDYCDQHDLFHMRALYVGKGAFSARLRKHWAAKDTSEEMLVYFTYVELPNRIAKYVEQLLLDIYRLPLNISENRGKATLCAYFSQCEVD</sequence>
<keyword evidence="2" id="KW-1185">Reference proteome</keyword>